<dbReference type="FunFam" id="3.30.160.60:FF:000145">
    <property type="entry name" value="Zinc finger protein 574"/>
    <property type="match status" value="1"/>
</dbReference>
<comment type="subcellular location">
    <subcellularLocation>
        <location evidence="1">Nucleus</location>
    </subcellularLocation>
</comment>
<dbReference type="SMART" id="SM00355">
    <property type="entry name" value="ZnF_C2H2"/>
    <property type="match status" value="4"/>
</dbReference>
<accession>A0A1L9TNF4</accession>
<dbReference type="Pfam" id="PF00096">
    <property type="entry name" value="zf-C2H2"/>
    <property type="match status" value="4"/>
</dbReference>
<feature type="domain" description="C2H2-type" evidence="8">
    <location>
        <begin position="69"/>
        <end position="98"/>
    </location>
</feature>
<name>A0A1L9TNF4_9EURO</name>
<evidence type="ECO:0000256" key="3">
    <source>
        <dbReference type="ARBA" id="ARBA00022737"/>
    </source>
</evidence>
<evidence type="ECO:0000259" key="8">
    <source>
        <dbReference type="PROSITE" id="PS50157"/>
    </source>
</evidence>
<evidence type="ECO:0000313" key="10">
    <source>
        <dbReference type="Proteomes" id="UP000184356"/>
    </source>
</evidence>
<evidence type="ECO:0000256" key="1">
    <source>
        <dbReference type="ARBA" id="ARBA00004123"/>
    </source>
</evidence>
<dbReference type="FunFam" id="3.30.160.60:FF:001049">
    <property type="entry name" value="zinc finger protein 319"/>
    <property type="match status" value="1"/>
</dbReference>
<feature type="domain" description="C2H2-type" evidence="8">
    <location>
        <begin position="39"/>
        <end position="68"/>
    </location>
</feature>
<organism evidence="9 10">
    <name type="scientific">Aspergillus sydowii CBS 593.65</name>
    <dbReference type="NCBI Taxonomy" id="1036612"/>
    <lineage>
        <taxon>Eukaryota</taxon>
        <taxon>Fungi</taxon>
        <taxon>Dikarya</taxon>
        <taxon>Ascomycota</taxon>
        <taxon>Pezizomycotina</taxon>
        <taxon>Eurotiomycetes</taxon>
        <taxon>Eurotiomycetidae</taxon>
        <taxon>Eurotiales</taxon>
        <taxon>Aspergillaceae</taxon>
        <taxon>Aspergillus</taxon>
        <taxon>Aspergillus subgen. Nidulantes</taxon>
    </lineage>
</organism>
<dbReference type="SUPFAM" id="SSF57667">
    <property type="entry name" value="beta-beta-alpha zinc fingers"/>
    <property type="match status" value="2"/>
</dbReference>
<dbReference type="GO" id="GO:0008270">
    <property type="term" value="F:zinc ion binding"/>
    <property type="evidence" value="ECO:0007669"/>
    <property type="project" value="UniProtKB-KW"/>
</dbReference>
<feature type="domain" description="C2H2-type" evidence="8">
    <location>
        <begin position="9"/>
        <end position="38"/>
    </location>
</feature>
<gene>
    <name evidence="9" type="ORF">ASPSYDRAFT_780321</name>
</gene>
<dbReference type="GO" id="GO:0000978">
    <property type="term" value="F:RNA polymerase II cis-regulatory region sequence-specific DNA binding"/>
    <property type="evidence" value="ECO:0007669"/>
    <property type="project" value="TreeGrafter"/>
</dbReference>
<dbReference type="RefSeq" id="XP_040704756.1">
    <property type="nucleotide sequence ID" value="XM_040850922.1"/>
</dbReference>
<proteinExistence type="predicted"/>
<keyword evidence="6" id="KW-0539">Nucleus</keyword>
<dbReference type="OrthoDB" id="3437960at2759"/>
<dbReference type="InterPro" id="IPR036236">
    <property type="entry name" value="Znf_C2H2_sf"/>
</dbReference>
<feature type="domain" description="C2H2-type" evidence="8">
    <location>
        <begin position="99"/>
        <end position="129"/>
    </location>
</feature>
<keyword evidence="3" id="KW-0677">Repeat</keyword>
<reference evidence="10" key="1">
    <citation type="journal article" date="2017" name="Genome Biol.">
        <title>Comparative genomics reveals high biological diversity and specific adaptations in the industrially and medically important fungal genus Aspergillus.</title>
        <authorList>
            <person name="de Vries R.P."/>
            <person name="Riley R."/>
            <person name="Wiebenga A."/>
            <person name="Aguilar-Osorio G."/>
            <person name="Amillis S."/>
            <person name="Uchima C.A."/>
            <person name="Anderluh G."/>
            <person name="Asadollahi M."/>
            <person name="Askin M."/>
            <person name="Barry K."/>
            <person name="Battaglia E."/>
            <person name="Bayram O."/>
            <person name="Benocci T."/>
            <person name="Braus-Stromeyer S.A."/>
            <person name="Caldana C."/>
            <person name="Canovas D."/>
            <person name="Cerqueira G.C."/>
            <person name="Chen F."/>
            <person name="Chen W."/>
            <person name="Choi C."/>
            <person name="Clum A."/>
            <person name="Dos Santos R.A."/>
            <person name="Damasio A.R."/>
            <person name="Diallinas G."/>
            <person name="Emri T."/>
            <person name="Fekete E."/>
            <person name="Flipphi M."/>
            <person name="Freyberg S."/>
            <person name="Gallo A."/>
            <person name="Gournas C."/>
            <person name="Habgood R."/>
            <person name="Hainaut M."/>
            <person name="Harispe M.L."/>
            <person name="Henrissat B."/>
            <person name="Hilden K.S."/>
            <person name="Hope R."/>
            <person name="Hossain A."/>
            <person name="Karabika E."/>
            <person name="Karaffa L."/>
            <person name="Karanyi Z."/>
            <person name="Krasevec N."/>
            <person name="Kuo A."/>
            <person name="Kusch H."/>
            <person name="LaButti K."/>
            <person name="Lagendijk E.L."/>
            <person name="Lapidus A."/>
            <person name="Levasseur A."/>
            <person name="Lindquist E."/>
            <person name="Lipzen A."/>
            <person name="Logrieco A.F."/>
            <person name="MacCabe A."/>
            <person name="Maekelae M.R."/>
            <person name="Malavazi I."/>
            <person name="Melin P."/>
            <person name="Meyer V."/>
            <person name="Mielnichuk N."/>
            <person name="Miskei M."/>
            <person name="Molnar A.P."/>
            <person name="Mule G."/>
            <person name="Ngan C.Y."/>
            <person name="Orejas M."/>
            <person name="Orosz E."/>
            <person name="Ouedraogo J.P."/>
            <person name="Overkamp K.M."/>
            <person name="Park H.-S."/>
            <person name="Perrone G."/>
            <person name="Piumi F."/>
            <person name="Punt P.J."/>
            <person name="Ram A.F."/>
            <person name="Ramon A."/>
            <person name="Rauscher S."/>
            <person name="Record E."/>
            <person name="Riano-Pachon D.M."/>
            <person name="Robert V."/>
            <person name="Roehrig J."/>
            <person name="Ruller R."/>
            <person name="Salamov A."/>
            <person name="Salih N.S."/>
            <person name="Samson R.A."/>
            <person name="Sandor E."/>
            <person name="Sanguinetti M."/>
            <person name="Schuetze T."/>
            <person name="Sepcic K."/>
            <person name="Shelest E."/>
            <person name="Sherlock G."/>
            <person name="Sophianopoulou V."/>
            <person name="Squina F.M."/>
            <person name="Sun H."/>
            <person name="Susca A."/>
            <person name="Todd R.B."/>
            <person name="Tsang A."/>
            <person name="Unkles S.E."/>
            <person name="van de Wiele N."/>
            <person name="van Rossen-Uffink D."/>
            <person name="Oliveira J.V."/>
            <person name="Vesth T.C."/>
            <person name="Visser J."/>
            <person name="Yu J.-H."/>
            <person name="Zhou M."/>
            <person name="Andersen M.R."/>
            <person name="Archer D.B."/>
            <person name="Baker S.E."/>
            <person name="Benoit I."/>
            <person name="Brakhage A.A."/>
            <person name="Braus G.H."/>
            <person name="Fischer R."/>
            <person name="Frisvad J.C."/>
            <person name="Goldman G.H."/>
            <person name="Houbraken J."/>
            <person name="Oakley B."/>
            <person name="Pocsi I."/>
            <person name="Scazzocchio C."/>
            <person name="Seiboth B."/>
            <person name="vanKuyk P.A."/>
            <person name="Wortman J."/>
            <person name="Dyer P.S."/>
            <person name="Grigoriev I.V."/>
        </authorList>
    </citation>
    <scope>NUCLEOTIDE SEQUENCE [LARGE SCALE GENOMIC DNA]</scope>
    <source>
        <strain evidence="10">CBS 593.65</strain>
    </source>
</reference>
<dbReference type="Proteomes" id="UP000184356">
    <property type="component" value="Unassembled WGS sequence"/>
</dbReference>
<dbReference type="GO" id="GO:0005634">
    <property type="term" value="C:nucleus"/>
    <property type="evidence" value="ECO:0007669"/>
    <property type="project" value="UniProtKB-SubCell"/>
</dbReference>
<protein>
    <recommendedName>
        <fullName evidence="8">C2H2-type domain-containing protein</fullName>
    </recommendedName>
</protein>
<dbReference type="PANTHER" id="PTHR23235:SF142">
    <property type="entry name" value="ZINC FINGER PROTEIN 384"/>
    <property type="match status" value="1"/>
</dbReference>
<dbReference type="EMBL" id="KV878584">
    <property type="protein sequence ID" value="OJJ60950.1"/>
    <property type="molecule type" value="Genomic_DNA"/>
</dbReference>
<dbReference type="GO" id="GO:0000981">
    <property type="term" value="F:DNA-binding transcription factor activity, RNA polymerase II-specific"/>
    <property type="evidence" value="ECO:0007669"/>
    <property type="project" value="TreeGrafter"/>
</dbReference>
<dbReference type="InterPro" id="IPR013087">
    <property type="entry name" value="Znf_C2H2_type"/>
</dbReference>
<dbReference type="STRING" id="1036612.A0A1L9TNF4"/>
<dbReference type="PANTHER" id="PTHR23235">
    <property type="entry name" value="KRUEPPEL-LIKE TRANSCRIPTION FACTOR"/>
    <property type="match status" value="1"/>
</dbReference>
<evidence type="ECO:0000256" key="2">
    <source>
        <dbReference type="ARBA" id="ARBA00022723"/>
    </source>
</evidence>
<sequence>MAAGARRDFICLWKHCGKSFHRNSDLRRHYRIHTNERPYRCGVKGCNKGFIQRSALTVHSRTHTGEKPFMCNFEGCHSAFSDSSSLARHRGIHTNRRAYVCPEPTCKRSFRRKATLTNHQHSSHALDLAIQTLSKAYSVSESEQEYDQAVIPTTPLTPLAPQHDPYPFTQQGNWYWSSYPMSSPTHEVGYSNLPVTPTLFPTGPVTNVQEHSPVVSKPPQAMSPELLYGQDYLQFMQQQQQQQYMQVSQQKPQLYGHSQTPNHGWQCPDVKRLMHPGDGMGRCILY</sequence>
<dbReference type="FunFam" id="3.30.160.60:FF:002343">
    <property type="entry name" value="Zinc finger protein 33A"/>
    <property type="match status" value="1"/>
</dbReference>
<dbReference type="PROSITE" id="PS00028">
    <property type="entry name" value="ZINC_FINGER_C2H2_1"/>
    <property type="match status" value="4"/>
</dbReference>
<dbReference type="PROSITE" id="PS50157">
    <property type="entry name" value="ZINC_FINGER_C2H2_2"/>
    <property type="match status" value="4"/>
</dbReference>
<dbReference type="AlphaFoldDB" id="A0A1L9TNF4"/>
<evidence type="ECO:0000256" key="5">
    <source>
        <dbReference type="ARBA" id="ARBA00022833"/>
    </source>
</evidence>
<evidence type="ECO:0000256" key="4">
    <source>
        <dbReference type="ARBA" id="ARBA00022771"/>
    </source>
</evidence>
<evidence type="ECO:0000313" key="9">
    <source>
        <dbReference type="EMBL" id="OJJ60950.1"/>
    </source>
</evidence>
<evidence type="ECO:0000256" key="7">
    <source>
        <dbReference type="PROSITE-ProRule" id="PRU00042"/>
    </source>
</evidence>
<keyword evidence="5" id="KW-0862">Zinc</keyword>
<dbReference type="VEuPathDB" id="FungiDB:ASPSYDRAFT_780321"/>
<keyword evidence="10" id="KW-1185">Reference proteome</keyword>
<keyword evidence="2" id="KW-0479">Metal-binding</keyword>
<dbReference type="GeneID" id="63766995"/>
<dbReference type="Gene3D" id="3.30.160.60">
    <property type="entry name" value="Classic Zinc Finger"/>
    <property type="match status" value="4"/>
</dbReference>
<keyword evidence="4 7" id="KW-0863">Zinc-finger</keyword>
<evidence type="ECO:0000256" key="6">
    <source>
        <dbReference type="ARBA" id="ARBA00023242"/>
    </source>
</evidence>